<dbReference type="GO" id="GO:0005634">
    <property type="term" value="C:nucleus"/>
    <property type="evidence" value="ECO:0007669"/>
    <property type="project" value="TreeGrafter"/>
</dbReference>
<dbReference type="AlphaFoldDB" id="A0A226F1U0"/>
<dbReference type="GO" id="GO:0042026">
    <property type="term" value="P:protein refolding"/>
    <property type="evidence" value="ECO:0007669"/>
    <property type="project" value="TreeGrafter"/>
</dbReference>
<feature type="domain" description="SHSP" evidence="5">
    <location>
        <begin position="98"/>
        <end position="212"/>
    </location>
</feature>
<feature type="compositionally biased region" description="Basic and acidic residues" evidence="4">
    <location>
        <begin position="266"/>
        <end position="286"/>
    </location>
</feature>
<evidence type="ECO:0000256" key="2">
    <source>
        <dbReference type="PROSITE-ProRule" id="PRU00285"/>
    </source>
</evidence>
<dbReference type="CDD" id="cd06526">
    <property type="entry name" value="metazoan_ACD"/>
    <property type="match status" value="1"/>
</dbReference>
<dbReference type="PROSITE" id="PS01031">
    <property type="entry name" value="SHSP"/>
    <property type="match status" value="1"/>
</dbReference>
<proteinExistence type="inferred from homology"/>
<dbReference type="InterPro" id="IPR008978">
    <property type="entry name" value="HSP20-like_chaperone"/>
</dbReference>
<feature type="compositionally biased region" description="Low complexity" evidence="4">
    <location>
        <begin position="356"/>
        <end position="366"/>
    </location>
</feature>
<dbReference type="PANTHER" id="PTHR45640">
    <property type="entry name" value="HEAT SHOCK PROTEIN HSP-12.2-RELATED"/>
    <property type="match status" value="1"/>
</dbReference>
<feature type="compositionally biased region" description="Polar residues" evidence="4">
    <location>
        <begin position="374"/>
        <end position="385"/>
    </location>
</feature>
<dbReference type="GO" id="GO:0005737">
    <property type="term" value="C:cytoplasm"/>
    <property type="evidence" value="ECO:0007669"/>
    <property type="project" value="TreeGrafter"/>
</dbReference>
<keyword evidence="1" id="KW-0346">Stress response</keyword>
<evidence type="ECO:0000313" key="6">
    <source>
        <dbReference type="EMBL" id="OXA63755.1"/>
    </source>
</evidence>
<dbReference type="InterPro" id="IPR001436">
    <property type="entry name" value="Alpha-crystallin/sHSP_animal"/>
</dbReference>
<evidence type="ECO:0000313" key="7">
    <source>
        <dbReference type="Proteomes" id="UP000198287"/>
    </source>
</evidence>
<comment type="caution">
    <text evidence="6">The sequence shown here is derived from an EMBL/GenBank/DDBJ whole genome shotgun (WGS) entry which is preliminary data.</text>
</comment>
<dbReference type="GO" id="GO:0009408">
    <property type="term" value="P:response to heat"/>
    <property type="evidence" value="ECO:0007669"/>
    <property type="project" value="TreeGrafter"/>
</dbReference>
<dbReference type="Gene3D" id="2.60.40.790">
    <property type="match status" value="1"/>
</dbReference>
<dbReference type="EMBL" id="LNIX01000001">
    <property type="protein sequence ID" value="OXA63755.1"/>
    <property type="molecule type" value="Genomic_DNA"/>
</dbReference>
<evidence type="ECO:0000256" key="1">
    <source>
        <dbReference type="ARBA" id="ARBA00023016"/>
    </source>
</evidence>
<gene>
    <name evidence="6" type="ORF">Fcan01_02693</name>
</gene>
<dbReference type="OMA" id="WHTSIPP"/>
<dbReference type="GO" id="GO:0051082">
    <property type="term" value="F:unfolded protein binding"/>
    <property type="evidence" value="ECO:0007669"/>
    <property type="project" value="TreeGrafter"/>
</dbReference>
<feature type="compositionally biased region" description="Low complexity" evidence="4">
    <location>
        <begin position="254"/>
        <end position="265"/>
    </location>
</feature>
<feature type="compositionally biased region" description="Polar residues" evidence="4">
    <location>
        <begin position="289"/>
        <end position="323"/>
    </location>
</feature>
<dbReference type="InterPro" id="IPR002068">
    <property type="entry name" value="A-crystallin/Hsp20_dom"/>
</dbReference>
<dbReference type="PRINTS" id="PR00299">
    <property type="entry name" value="ACRYSTALLIN"/>
</dbReference>
<sequence length="553" mass="63062">MPSGFVAVDGSLSRWLVVVTGHRISLLGYSLTKLFVFQRNFTGMPSKRWTSGSGYDGLFGDSFFSDCYRIVDGSSGQSSRRKHIIHEDVTTDISEDRVKPWFRKTNLSRISDDDIYQVMLEVTNFTPSELSVKLANDKTVIVEGKHGERPDMDGFVSREFTRKYNLPESVDPSSVECYLSKDGVLVIRGHAPRSNRLYSSHGKLFGEQIQDHDSLVPIFTQGYHTRHNNASSSTSIHHLNERIIPISRENGAPKATNNNTFTATKTELDGDHELSSGRSSRSDKGRATLSPQPNEFADNNGTSGRRSRTVSFNEDDTIASNSPIIEEPASTLSDGFTPEPQSKKIPTLSRQNNVQESFSEFRSSSRMSEERSSTPTSKNGKNNTETAILGLDDKRGEFFRDHNHDFLRTRSPLDNFDKLHKEIIDRHRHISRESLERMQMESDKVLRNVSPIFQYNRDDDDFMLDSALKKFDRNPSKWHTSIPPKSKEEQYEKKFEKGYDKDGNYTQTLEEKMFSHQYSSTSELGRKYQPRSLFDDDKHHKSLEHHFNISSAA</sequence>
<evidence type="ECO:0000259" key="5">
    <source>
        <dbReference type="PROSITE" id="PS01031"/>
    </source>
</evidence>
<name>A0A226F1U0_FOLCA</name>
<dbReference type="Proteomes" id="UP000198287">
    <property type="component" value="Unassembled WGS sequence"/>
</dbReference>
<evidence type="ECO:0000256" key="4">
    <source>
        <dbReference type="SAM" id="MobiDB-lite"/>
    </source>
</evidence>
<protein>
    <submittedName>
        <fullName evidence="6">Alpha-crystallin A chain</fullName>
    </submittedName>
</protein>
<accession>A0A226F1U0</accession>
<dbReference type="OrthoDB" id="1431247at2759"/>
<comment type="similarity">
    <text evidence="2 3">Belongs to the small heat shock protein (HSP20) family.</text>
</comment>
<keyword evidence="7" id="KW-1185">Reference proteome</keyword>
<dbReference type="PANTHER" id="PTHR45640:SF13">
    <property type="entry name" value="HEAT SHOCK PROTEIN 22-RELATED"/>
    <property type="match status" value="1"/>
</dbReference>
<evidence type="ECO:0000256" key="3">
    <source>
        <dbReference type="RuleBase" id="RU003616"/>
    </source>
</evidence>
<feature type="region of interest" description="Disordered" evidence="4">
    <location>
        <begin position="247"/>
        <end position="385"/>
    </location>
</feature>
<reference evidence="6 7" key="1">
    <citation type="submission" date="2015-12" db="EMBL/GenBank/DDBJ databases">
        <title>The genome of Folsomia candida.</title>
        <authorList>
            <person name="Faddeeva A."/>
            <person name="Derks M.F."/>
            <person name="Anvar Y."/>
            <person name="Smit S."/>
            <person name="Van Straalen N."/>
            <person name="Roelofs D."/>
        </authorList>
    </citation>
    <scope>NUCLEOTIDE SEQUENCE [LARGE SCALE GENOMIC DNA]</scope>
    <source>
        <strain evidence="6 7">VU population</strain>
        <tissue evidence="6">Whole body</tissue>
    </source>
</reference>
<dbReference type="SUPFAM" id="SSF49764">
    <property type="entry name" value="HSP20-like chaperones"/>
    <property type="match status" value="1"/>
</dbReference>
<feature type="region of interest" description="Disordered" evidence="4">
    <location>
        <begin position="510"/>
        <end position="535"/>
    </location>
</feature>
<dbReference type="Pfam" id="PF00011">
    <property type="entry name" value="HSP20"/>
    <property type="match status" value="1"/>
</dbReference>
<organism evidence="6 7">
    <name type="scientific">Folsomia candida</name>
    <name type="common">Springtail</name>
    <dbReference type="NCBI Taxonomy" id="158441"/>
    <lineage>
        <taxon>Eukaryota</taxon>
        <taxon>Metazoa</taxon>
        <taxon>Ecdysozoa</taxon>
        <taxon>Arthropoda</taxon>
        <taxon>Hexapoda</taxon>
        <taxon>Collembola</taxon>
        <taxon>Entomobryomorpha</taxon>
        <taxon>Isotomoidea</taxon>
        <taxon>Isotomidae</taxon>
        <taxon>Proisotominae</taxon>
        <taxon>Folsomia</taxon>
    </lineage>
</organism>